<organism evidence="2 3">
    <name type="scientific">Chlorella vulgaris</name>
    <name type="common">Green alga</name>
    <dbReference type="NCBI Taxonomy" id="3077"/>
    <lineage>
        <taxon>Eukaryota</taxon>
        <taxon>Viridiplantae</taxon>
        <taxon>Chlorophyta</taxon>
        <taxon>core chlorophytes</taxon>
        <taxon>Trebouxiophyceae</taxon>
        <taxon>Chlorellales</taxon>
        <taxon>Chlorellaceae</taxon>
        <taxon>Chlorella clade</taxon>
        <taxon>Chlorella</taxon>
    </lineage>
</organism>
<evidence type="ECO:0000256" key="1">
    <source>
        <dbReference type="SAM" id="MobiDB-lite"/>
    </source>
</evidence>
<dbReference type="AlphaFoldDB" id="A0A9D4TTA2"/>
<gene>
    <name evidence="2" type="ORF">D9Q98_003719</name>
</gene>
<reference evidence="2" key="2">
    <citation type="submission" date="2020-11" db="EMBL/GenBank/DDBJ databases">
        <authorList>
            <person name="Cecchin M."/>
            <person name="Marcolungo L."/>
            <person name="Rossato M."/>
            <person name="Girolomoni L."/>
            <person name="Cosentino E."/>
            <person name="Cuine S."/>
            <person name="Li-Beisson Y."/>
            <person name="Delledonne M."/>
            <person name="Ballottari M."/>
        </authorList>
    </citation>
    <scope>NUCLEOTIDE SEQUENCE</scope>
    <source>
        <strain evidence="2">211/11P</strain>
        <tissue evidence="2">Whole cell</tissue>
    </source>
</reference>
<reference evidence="2" key="1">
    <citation type="journal article" date="2019" name="Plant J.">
        <title>Chlorella vulgaris genome assembly and annotation reveals the molecular basis for metabolic acclimation to high light conditions.</title>
        <authorList>
            <person name="Cecchin M."/>
            <person name="Marcolungo L."/>
            <person name="Rossato M."/>
            <person name="Girolomoni L."/>
            <person name="Cosentino E."/>
            <person name="Cuine S."/>
            <person name="Li-Beisson Y."/>
            <person name="Delledonne M."/>
            <person name="Ballottari M."/>
        </authorList>
    </citation>
    <scope>NUCLEOTIDE SEQUENCE</scope>
    <source>
        <strain evidence="2">211/11P</strain>
    </source>
</reference>
<evidence type="ECO:0000313" key="2">
    <source>
        <dbReference type="EMBL" id="KAI3433917.1"/>
    </source>
</evidence>
<proteinExistence type="predicted"/>
<comment type="caution">
    <text evidence="2">The sequence shown here is derived from an EMBL/GenBank/DDBJ whole genome shotgun (WGS) entry which is preliminary data.</text>
</comment>
<sequence>MHSCRHDHLVRTAQPVCMADGEAGRQRWPDESLEVTAGASSQASAGGHAGGQGSCVATALREPVASV</sequence>
<protein>
    <submittedName>
        <fullName evidence="2">Uncharacterized protein</fullName>
    </submittedName>
</protein>
<evidence type="ECO:0000313" key="3">
    <source>
        <dbReference type="Proteomes" id="UP001055712"/>
    </source>
</evidence>
<keyword evidence="3" id="KW-1185">Reference proteome</keyword>
<feature type="compositionally biased region" description="Low complexity" evidence="1">
    <location>
        <begin position="37"/>
        <end position="46"/>
    </location>
</feature>
<name>A0A9D4TTA2_CHLVU</name>
<dbReference type="EMBL" id="SIDB01000004">
    <property type="protein sequence ID" value="KAI3433917.1"/>
    <property type="molecule type" value="Genomic_DNA"/>
</dbReference>
<accession>A0A9D4TTA2</accession>
<dbReference type="Proteomes" id="UP001055712">
    <property type="component" value="Unassembled WGS sequence"/>
</dbReference>
<feature type="region of interest" description="Disordered" evidence="1">
    <location>
        <begin position="21"/>
        <end position="54"/>
    </location>
</feature>